<evidence type="ECO:0000313" key="3">
    <source>
        <dbReference type="Proteomes" id="UP001159363"/>
    </source>
</evidence>
<dbReference type="Proteomes" id="UP001159363">
    <property type="component" value="Chromosome 7"/>
</dbReference>
<name>A0ABQ9GZ56_9NEOP</name>
<evidence type="ECO:0000256" key="1">
    <source>
        <dbReference type="SAM" id="MobiDB-lite"/>
    </source>
</evidence>
<reference evidence="2 3" key="1">
    <citation type="submission" date="2023-02" db="EMBL/GenBank/DDBJ databases">
        <title>LHISI_Scaffold_Assembly.</title>
        <authorList>
            <person name="Stuart O.P."/>
            <person name="Cleave R."/>
            <person name="Magrath M.J.L."/>
            <person name="Mikheyev A.S."/>
        </authorList>
    </citation>
    <scope>NUCLEOTIDE SEQUENCE [LARGE SCALE GENOMIC DNA]</scope>
    <source>
        <strain evidence="2">Daus_M_001</strain>
        <tissue evidence="2">Leg muscle</tissue>
    </source>
</reference>
<organism evidence="2 3">
    <name type="scientific">Dryococelus australis</name>
    <dbReference type="NCBI Taxonomy" id="614101"/>
    <lineage>
        <taxon>Eukaryota</taxon>
        <taxon>Metazoa</taxon>
        <taxon>Ecdysozoa</taxon>
        <taxon>Arthropoda</taxon>
        <taxon>Hexapoda</taxon>
        <taxon>Insecta</taxon>
        <taxon>Pterygota</taxon>
        <taxon>Neoptera</taxon>
        <taxon>Polyneoptera</taxon>
        <taxon>Phasmatodea</taxon>
        <taxon>Verophasmatodea</taxon>
        <taxon>Anareolatae</taxon>
        <taxon>Phasmatidae</taxon>
        <taxon>Eurycanthinae</taxon>
        <taxon>Dryococelus</taxon>
    </lineage>
</organism>
<evidence type="ECO:0000313" key="2">
    <source>
        <dbReference type="EMBL" id="KAJ8877329.1"/>
    </source>
</evidence>
<proteinExistence type="predicted"/>
<gene>
    <name evidence="2" type="ORF">PR048_021783</name>
</gene>
<sequence>MIHTPPPFATKNTSRADSALSPLDTSPLRARRSTGVQQSYREPGLIPGRVTRFSQVGIVPDDDIGRRIFSGISRFPAPSFRRRSLLTSITLIGSEDLAVKSRPNLFTRSLYKRANQAKPLHGPSFLEQFASTLPHVSSLCRTVGAGINYTMVLHNIGYCTLRRFPTGRGARNWLEFAVYFSKLAPWLVCATEDDDYLAQNYVPIAIYINPKSSSKYEISHERPVLTNASEDIQILITKLGGYVTNCRRRRGHDVGVPHACPRGTELRGTWLLSSTIRALDEVNYPPPPPQTRERRVDRPTRLHPAPVHYTVAANCLPAGSCDILIRKSHDTFSKDRIRQPHLNTVGSKPGTADQVFEHHVLPMWLVAHCNQIDPSSLAVILSAQPSYNRVQSPAGPLTVSHVGIVPDDFSRISRSPRPFKPTLLHTHFASSSSALKTSLFTATQISSLTHFKHNNIMALGTPEVARVLTRAAVHHPLGHNSTACNTDSRVERFGRLFISRS</sequence>
<keyword evidence="3" id="KW-1185">Reference proteome</keyword>
<comment type="caution">
    <text evidence="2">The sequence shown here is derived from an EMBL/GenBank/DDBJ whole genome shotgun (WGS) entry which is preliminary data.</text>
</comment>
<feature type="region of interest" description="Disordered" evidence="1">
    <location>
        <begin position="1"/>
        <end position="38"/>
    </location>
</feature>
<dbReference type="EMBL" id="JARBHB010000008">
    <property type="protein sequence ID" value="KAJ8877329.1"/>
    <property type="molecule type" value="Genomic_DNA"/>
</dbReference>
<accession>A0ABQ9GZ56</accession>
<protein>
    <submittedName>
        <fullName evidence="2">Uncharacterized protein</fullName>
    </submittedName>
</protein>